<dbReference type="CDD" id="cd19481">
    <property type="entry name" value="RecA-like_protease"/>
    <property type="match status" value="1"/>
</dbReference>
<organism evidence="2 3">
    <name type="scientific">Leptonema illini</name>
    <dbReference type="NCBI Taxonomy" id="183"/>
    <lineage>
        <taxon>Bacteria</taxon>
        <taxon>Pseudomonadati</taxon>
        <taxon>Spirochaetota</taxon>
        <taxon>Spirochaetia</taxon>
        <taxon>Leptospirales</taxon>
        <taxon>Leptospiraceae</taxon>
        <taxon>Leptonema</taxon>
    </lineage>
</organism>
<dbReference type="SUPFAM" id="SSF52540">
    <property type="entry name" value="P-loop containing nucleoside triphosphate hydrolases"/>
    <property type="match status" value="1"/>
</dbReference>
<evidence type="ECO:0000313" key="2">
    <source>
        <dbReference type="EMBL" id="KAB2931512.1"/>
    </source>
</evidence>
<dbReference type="InterPro" id="IPR003593">
    <property type="entry name" value="AAA+_ATPase"/>
</dbReference>
<dbReference type="PANTHER" id="PTHR23077:SF198">
    <property type="entry name" value="ATP-DEPENDENT ZINC METALLOPROTEASE FTSH"/>
    <property type="match status" value="1"/>
</dbReference>
<dbReference type="AlphaFoldDB" id="A0A833H0A7"/>
<feature type="domain" description="AAA+ ATPase" evidence="1">
    <location>
        <begin position="113"/>
        <end position="245"/>
    </location>
</feature>
<dbReference type="InterPro" id="IPR003959">
    <property type="entry name" value="ATPase_AAA_core"/>
</dbReference>
<reference evidence="2 3" key="1">
    <citation type="submission" date="2019-10" db="EMBL/GenBank/DDBJ databases">
        <title>Extracellular Electron Transfer in a Candidatus Methanoperedens spp. Enrichment Culture.</title>
        <authorList>
            <person name="Berger S."/>
            <person name="Rangel Shaw D."/>
            <person name="Berben T."/>
            <person name="In 'T Zandt M."/>
            <person name="Frank J."/>
            <person name="Reimann J."/>
            <person name="Jetten M.S.M."/>
            <person name="Welte C.U."/>
        </authorList>
    </citation>
    <scope>NUCLEOTIDE SEQUENCE [LARGE SCALE GENOMIC DNA]</scope>
    <source>
        <strain evidence="2">SB12</strain>
    </source>
</reference>
<dbReference type="Gene3D" id="3.40.50.300">
    <property type="entry name" value="P-loop containing nucleotide triphosphate hydrolases"/>
    <property type="match status" value="1"/>
</dbReference>
<accession>A0A833H0A7</accession>
<dbReference type="InterPro" id="IPR027417">
    <property type="entry name" value="P-loop_NTPase"/>
</dbReference>
<dbReference type="InterPro" id="IPR050168">
    <property type="entry name" value="AAA_ATPase_domain"/>
</dbReference>
<gene>
    <name evidence="2" type="ORF">F9K24_13010</name>
</gene>
<evidence type="ECO:0000259" key="1">
    <source>
        <dbReference type="SMART" id="SM00382"/>
    </source>
</evidence>
<dbReference type="PANTHER" id="PTHR23077">
    <property type="entry name" value="AAA-FAMILY ATPASE"/>
    <property type="match status" value="1"/>
</dbReference>
<protein>
    <submittedName>
        <fullName evidence="2">AAA family ATPase</fullName>
    </submittedName>
</protein>
<dbReference type="GO" id="GO:0005524">
    <property type="term" value="F:ATP binding"/>
    <property type="evidence" value="ECO:0007669"/>
    <property type="project" value="InterPro"/>
</dbReference>
<dbReference type="SMART" id="SM00382">
    <property type="entry name" value="AAA"/>
    <property type="match status" value="1"/>
</dbReference>
<comment type="caution">
    <text evidence="2">The sequence shown here is derived from an EMBL/GenBank/DDBJ whole genome shotgun (WGS) entry which is preliminary data.</text>
</comment>
<evidence type="ECO:0000313" key="3">
    <source>
        <dbReference type="Proteomes" id="UP000460298"/>
    </source>
</evidence>
<proteinExistence type="predicted"/>
<dbReference type="Proteomes" id="UP000460298">
    <property type="component" value="Unassembled WGS sequence"/>
</dbReference>
<dbReference type="Pfam" id="PF00004">
    <property type="entry name" value="AAA"/>
    <property type="match status" value="1"/>
</dbReference>
<dbReference type="GO" id="GO:0016887">
    <property type="term" value="F:ATP hydrolysis activity"/>
    <property type="evidence" value="ECO:0007669"/>
    <property type="project" value="InterPro"/>
</dbReference>
<name>A0A833H0A7_9LEPT</name>
<sequence length="320" mass="36165">MATADQIKSLIRSHYENNPDRFATIALQLAAHEARQGHGGLAEEIRKLVQKSKEKGFKLVPLQREGLDELIVTGESQQRLGQMVLSQDLRKRLDRIIREYRHQGRLKEQGYSNRRKILLSGPPGTGKTLTASAIAGELHLPLYTILMDKMVTRFMGETGARLRQIFNIIQSHRGVYFFDEFDAIGGERGLPNDLGEMRRVLNAFLQFIEQDHSDSFIIAATNNAVLLDRALFRRFDDVITYQLPDDKEILEVMTTYLGTFKVTGGVKALLTHARGLSHADLTRAVDDAVKETILEEKAIVSKQDLLAALKDRRDAYHGKE</sequence>
<dbReference type="EMBL" id="WBUI01000013">
    <property type="protein sequence ID" value="KAB2931512.1"/>
    <property type="molecule type" value="Genomic_DNA"/>
</dbReference>